<dbReference type="eggNOG" id="COG2902">
    <property type="taxonomic scope" value="Bacteria"/>
</dbReference>
<evidence type="ECO:0000313" key="3">
    <source>
        <dbReference type="Proteomes" id="UP000018838"/>
    </source>
</evidence>
<sequence>MKCFNAWAEKQSNLIERWRHVLSNLRSTSPLNYTMFFVATRELLDLTQTTMQMNENKNRKALAEA</sequence>
<organism evidence="2 3">
    <name type="scientific">Legionella oakridgensis ATCC 33761 = DSM 21215</name>
    <dbReference type="NCBI Taxonomy" id="1268635"/>
    <lineage>
        <taxon>Bacteria</taxon>
        <taxon>Pseudomonadati</taxon>
        <taxon>Pseudomonadota</taxon>
        <taxon>Gammaproteobacteria</taxon>
        <taxon>Legionellales</taxon>
        <taxon>Legionellaceae</taxon>
        <taxon>Legionella</taxon>
    </lineage>
</organism>
<keyword evidence="3" id="KW-1185">Reference proteome</keyword>
<accession>W0B952</accession>
<dbReference type="Proteomes" id="UP000018838">
    <property type="component" value="Chromosome"/>
</dbReference>
<dbReference type="HOGENOM" id="CLU_2844473_0_0_6"/>
<dbReference type="EMBL" id="CP004006">
    <property type="protein sequence ID" value="AHE67078.1"/>
    <property type="molecule type" value="Genomic_DNA"/>
</dbReference>
<gene>
    <name evidence="2" type="ORF">Loa_01529</name>
</gene>
<protein>
    <recommendedName>
        <fullName evidence="1">NAD-specific glutamate dehydrogenase C-terminal domain-containing protein</fullName>
    </recommendedName>
</protein>
<feature type="domain" description="NAD-specific glutamate dehydrogenase C-terminal" evidence="1">
    <location>
        <begin position="3"/>
        <end position="44"/>
    </location>
</feature>
<evidence type="ECO:0000259" key="1">
    <source>
        <dbReference type="Pfam" id="PF21074"/>
    </source>
</evidence>
<reference evidence="2 3" key="1">
    <citation type="journal article" date="2013" name="Int. J. Med. Microbiol.">
        <title>Legionella oakridgensis ATCC 33761 genome sequence and phenotypic characterization reveals its replication capacity in amoebae.</title>
        <authorList>
            <person name="Brzuszkiewicz E."/>
            <person name="Schulz T."/>
            <person name="Rydzewski K."/>
            <person name="Daniel R."/>
            <person name="Gillmaier N."/>
            <person name="Dittmann C."/>
            <person name="Holland G."/>
            <person name="Schunder E."/>
            <person name="Lautner M."/>
            <person name="Eisenreich W."/>
            <person name="Luck C."/>
            <person name="Heuner K."/>
        </authorList>
    </citation>
    <scope>NUCLEOTIDE SEQUENCE [LARGE SCALE GENOMIC DNA]</scope>
    <source>
        <strain>OR-10</strain>
        <strain evidence="3">ATCC 33761</strain>
    </source>
</reference>
<dbReference type="InterPro" id="IPR048381">
    <property type="entry name" value="GDH_C"/>
</dbReference>
<dbReference type="PATRIC" id="fig|1268635.3.peg.1555"/>
<proteinExistence type="predicted"/>
<dbReference type="KEGG" id="lok:Loa_01529"/>
<name>W0B952_9GAMM</name>
<dbReference type="AlphaFoldDB" id="W0B952"/>
<dbReference type="STRING" id="1268635.Loa_01529"/>
<dbReference type="Pfam" id="PF21074">
    <property type="entry name" value="GDH_C"/>
    <property type="match status" value="1"/>
</dbReference>
<evidence type="ECO:0000313" key="2">
    <source>
        <dbReference type="EMBL" id="AHE67078.1"/>
    </source>
</evidence>